<organism evidence="2 3">
    <name type="scientific">Portunus trituberculatus</name>
    <name type="common">Swimming crab</name>
    <name type="synonym">Neptunus trituberculatus</name>
    <dbReference type="NCBI Taxonomy" id="210409"/>
    <lineage>
        <taxon>Eukaryota</taxon>
        <taxon>Metazoa</taxon>
        <taxon>Ecdysozoa</taxon>
        <taxon>Arthropoda</taxon>
        <taxon>Crustacea</taxon>
        <taxon>Multicrustacea</taxon>
        <taxon>Malacostraca</taxon>
        <taxon>Eumalacostraca</taxon>
        <taxon>Eucarida</taxon>
        <taxon>Decapoda</taxon>
        <taxon>Pleocyemata</taxon>
        <taxon>Brachyura</taxon>
        <taxon>Eubrachyura</taxon>
        <taxon>Portunoidea</taxon>
        <taxon>Portunidae</taxon>
        <taxon>Portuninae</taxon>
        <taxon>Portunus</taxon>
    </lineage>
</organism>
<feature type="region of interest" description="Disordered" evidence="1">
    <location>
        <begin position="1"/>
        <end position="22"/>
    </location>
</feature>
<accession>A0A5B7D090</accession>
<dbReference type="EMBL" id="VSRR010000351">
    <property type="protein sequence ID" value="MPC14424.1"/>
    <property type="molecule type" value="Genomic_DNA"/>
</dbReference>
<keyword evidence="3" id="KW-1185">Reference proteome</keyword>
<gene>
    <name evidence="2" type="ORF">E2C01_007189</name>
</gene>
<proteinExistence type="predicted"/>
<reference evidence="2 3" key="1">
    <citation type="submission" date="2019-05" db="EMBL/GenBank/DDBJ databases">
        <title>Another draft genome of Portunus trituberculatus and its Hox gene families provides insights of decapod evolution.</title>
        <authorList>
            <person name="Jeong J.-H."/>
            <person name="Song I."/>
            <person name="Kim S."/>
            <person name="Choi T."/>
            <person name="Kim D."/>
            <person name="Ryu S."/>
            <person name="Kim W."/>
        </authorList>
    </citation>
    <scope>NUCLEOTIDE SEQUENCE [LARGE SCALE GENOMIC DNA]</scope>
    <source>
        <tissue evidence="2">Muscle</tissue>
    </source>
</reference>
<name>A0A5B7D090_PORTR</name>
<dbReference type="Proteomes" id="UP000324222">
    <property type="component" value="Unassembled WGS sequence"/>
</dbReference>
<sequence length="59" mass="5929">MHEACGLGVDEPDVPLGGVVSGPAADVPGGHGDVLSGPVIAKNTHHYLSGYAHNTNSPR</sequence>
<protein>
    <submittedName>
        <fullName evidence="2">Uncharacterized protein</fullName>
    </submittedName>
</protein>
<comment type="caution">
    <text evidence="2">The sequence shown here is derived from an EMBL/GenBank/DDBJ whole genome shotgun (WGS) entry which is preliminary data.</text>
</comment>
<evidence type="ECO:0000313" key="2">
    <source>
        <dbReference type="EMBL" id="MPC14424.1"/>
    </source>
</evidence>
<evidence type="ECO:0000256" key="1">
    <source>
        <dbReference type="SAM" id="MobiDB-lite"/>
    </source>
</evidence>
<dbReference type="AlphaFoldDB" id="A0A5B7D090"/>
<evidence type="ECO:0000313" key="3">
    <source>
        <dbReference type="Proteomes" id="UP000324222"/>
    </source>
</evidence>